<dbReference type="InterPro" id="IPR023753">
    <property type="entry name" value="FAD/NAD-binding_dom"/>
</dbReference>
<evidence type="ECO:0000256" key="2">
    <source>
        <dbReference type="ARBA" id="ARBA00022630"/>
    </source>
</evidence>
<reference evidence="7" key="1">
    <citation type="submission" date="2016-06" db="EMBL/GenBank/DDBJ databases">
        <title>Draft genome sequence of Desulfoplanes formicivorans strain Pf12B.</title>
        <authorList>
            <person name="Watanabe M."/>
            <person name="Kojima H."/>
            <person name="Fukui M."/>
        </authorList>
    </citation>
    <scope>NUCLEOTIDE SEQUENCE [LARGE SCALE GENOMIC DNA]</scope>
    <source>
        <strain evidence="7">Pf12B</strain>
    </source>
</reference>
<sequence>MGKRLVLLGGGHAHMTVMRHIPEFLKKDHEVTVVGPSVHHYYSGMGPGMLGGTYAPEAIRFNTEEQVTSRGGTFLLDRAVKIDGDNHVVHLASGRDVPYDVLSCNTGSHVPSDNLTVRGENVFAVKPIENLLKGQQRVKEGLLTEELRIGVVGGGPAALEVAGNLWGLGVRFGAKRPRITVFAGKRFLGKYPQRVRKLAMHSLQERGIEIVEQGYVRKVKSGRVVLEDGLSRDLDVIFLAVGVVPSGLFEDSGLPTGKDGGLLVNEFLHGVDHPDIFGGGDCISFAPLPLDKVGVYAVRQNPVLKHNLMATLEGTPLMRFDPGKNYLLIFNLGNNKGIFWKNGWIWHGSWPFWLKDYIDRRFIQRFASP</sequence>
<evidence type="ECO:0000256" key="3">
    <source>
        <dbReference type="ARBA" id="ARBA00022827"/>
    </source>
</evidence>
<dbReference type="RefSeq" id="WP_069860000.1">
    <property type="nucleotide sequence ID" value="NZ_BDFE01000020.1"/>
</dbReference>
<dbReference type="Gene3D" id="3.50.50.100">
    <property type="match status" value="1"/>
</dbReference>
<keyword evidence="2" id="KW-0285">Flavoprotein</keyword>
<dbReference type="OrthoDB" id="9767928at2"/>
<dbReference type="GO" id="GO:0003955">
    <property type="term" value="F:NAD(P)H dehydrogenase (quinone) activity"/>
    <property type="evidence" value="ECO:0007669"/>
    <property type="project" value="TreeGrafter"/>
</dbReference>
<dbReference type="Proteomes" id="UP000095200">
    <property type="component" value="Unassembled WGS sequence"/>
</dbReference>
<dbReference type="PANTHER" id="PTHR42913:SF9">
    <property type="entry name" value="SLR1591 PROTEIN"/>
    <property type="match status" value="1"/>
</dbReference>
<name>A0A194AI48_9BACT</name>
<dbReference type="Pfam" id="PF07992">
    <property type="entry name" value="Pyr_redox_2"/>
    <property type="match status" value="1"/>
</dbReference>
<dbReference type="PRINTS" id="PR00368">
    <property type="entry name" value="FADPNR"/>
</dbReference>
<proteinExistence type="predicted"/>
<dbReference type="InterPro" id="IPR036188">
    <property type="entry name" value="FAD/NAD-bd_sf"/>
</dbReference>
<comment type="cofactor">
    <cofactor evidence="1">
        <name>FAD</name>
        <dbReference type="ChEBI" id="CHEBI:57692"/>
    </cofactor>
</comment>
<evidence type="ECO:0000256" key="1">
    <source>
        <dbReference type="ARBA" id="ARBA00001974"/>
    </source>
</evidence>
<evidence type="ECO:0000256" key="4">
    <source>
        <dbReference type="ARBA" id="ARBA00023002"/>
    </source>
</evidence>
<dbReference type="AlphaFoldDB" id="A0A194AI48"/>
<dbReference type="STRING" id="1592317.DPF_2490"/>
<gene>
    <name evidence="6" type="ORF">DPF_2490</name>
</gene>
<dbReference type="SUPFAM" id="SSF51905">
    <property type="entry name" value="FAD/NAD(P)-binding domain"/>
    <property type="match status" value="2"/>
</dbReference>
<keyword evidence="3" id="KW-0274">FAD</keyword>
<accession>A0A194AI48</accession>
<evidence type="ECO:0000259" key="5">
    <source>
        <dbReference type="Pfam" id="PF07992"/>
    </source>
</evidence>
<evidence type="ECO:0000313" key="6">
    <source>
        <dbReference type="EMBL" id="GAU09757.1"/>
    </source>
</evidence>
<dbReference type="EMBL" id="BDFE01000020">
    <property type="protein sequence ID" value="GAU09757.1"/>
    <property type="molecule type" value="Genomic_DNA"/>
</dbReference>
<dbReference type="PANTHER" id="PTHR42913">
    <property type="entry name" value="APOPTOSIS-INDUCING FACTOR 1"/>
    <property type="match status" value="1"/>
</dbReference>
<comment type="caution">
    <text evidence="6">The sequence shown here is derived from an EMBL/GenBank/DDBJ whole genome shotgun (WGS) entry which is preliminary data.</text>
</comment>
<evidence type="ECO:0000313" key="7">
    <source>
        <dbReference type="Proteomes" id="UP000095200"/>
    </source>
</evidence>
<organism evidence="6 7">
    <name type="scientific">Desulfoplanes formicivorans</name>
    <dbReference type="NCBI Taxonomy" id="1592317"/>
    <lineage>
        <taxon>Bacteria</taxon>
        <taxon>Pseudomonadati</taxon>
        <taxon>Thermodesulfobacteriota</taxon>
        <taxon>Desulfovibrionia</taxon>
        <taxon>Desulfovibrionales</taxon>
        <taxon>Desulfoplanaceae</taxon>
        <taxon>Desulfoplanes</taxon>
    </lineage>
</organism>
<dbReference type="InterPro" id="IPR051169">
    <property type="entry name" value="NADH-Q_oxidoreductase"/>
</dbReference>
<dbReference type="GO" id="GO:0019646">
    <property type="term" value="P:aerobic electron transport chain"/>
    <property type="evidence" value="ECO:0007669"/>
    <property type="project" value="TreeGrafter"/>
</dbReference>
<keyword evidence="4" id="KW-0560">Oxidoreductase</keyword>
<protein>
    <submittedName>
        <fullName evidence="6">Pyridine nucleotide-disulfide oxidoreductase</fullName>
    </submittedName>
</protein>
<keyword evidence="7" id="KW-1185">Reference proteome</keyword>
<feature type="domain" description="FAD/NAD(P)-binding" evidence="5">
    <location>
        <begin position="4"/>
        <end position="283"/>
    </location>
</feature>